<sequence>MNKATIESINEMVFMNRNNLFEKPDVILYHPGHFPELNEQLSEYYKNFGANIIIIPEVFNSFLNCSEYEFYVPLLIKEGIEKEKLIPIQNNDEIKGVDGVIQSAFSFINKTSHQNILLAGKSFFCKRFYFLATFYANRDKVLDVLPLQDSRDITPSKWINSEKGRVRVLNEIEQYAKIAKEKLYY</sequence>
<gene>
    <name evidence="1" type="ORF">GH741_15280</name>
</gene>
<dbReference type="Proteomes" id="UP000799092">
    <property type="component" value="Unassembled WGS sequence"/>
</dbReference>
<evidence type="ECO:0000313" key="2">
    <source>
        <dbReference type="Proteomes" id="UP000799092"/>
    </source>
</evidence>
<keyword evidence="2" id="KW-1185">Reference proteome</keyword>
<name>A0A6A8DEK7_9BACI</name>
<dbReference type="RefSeq" id="WP_153737617.1">
    <property type="nucleotide sequence ID" value="NZ_WJNG01000013.1"/>
</dbReference>
<reference evidence="1" key="1">
    <citation type="submission" date="2019-11" db="EMBL/GenBank/DDBJ databases">
        <authorList>
            <person name="Li J."/>
        </authorList>
    </citation>
    <scope>NUCLEOTIDE SEQUENCE</scope>
    <source>
        <strain evidence="1">B6B</strain>
    </source>
</reference>
<comment type="caution">
    <text evidence="1">The sequence shown here is derived from an EMBL/GenBank/DDBJ whole genome shotgun (WGS) entry which is preliminary data.</text>
</comment>
<dbReference type="OrthoDB" id="9782395at2"/>
<accession>A0A6A8DEK7</accession>
<protein>
    <submittedName>
        <fullName evidence="1">Uncharacterized protein</fullName>
    </submittedName>
</protein>
<dbReference type="EMBL" id="WJNG01000013">
    <property type="protein sequence ID" value="MRH44004.1"/>
    <property type="molecule type" value="Genomic_DNA"/>
</dbReference>
<dbReference type="AlphaFoldDB" id="A0A6A8DEK7"/>
<proteinExistence type="predicted"/>
<organism evidence="1 2">
    <name type="scientific">Aquibacillus halophilus</name>
    <dbReference type="NCBI Taxonomy" id="930132"/>
    <lineage>
        <taxon>Bacteria</taxon>
        <taxon>Bacillati</taxon>
        <taxon>Bacillota</taxon>
        <taxon>Bacilli</taxon>
        <taxon>Bacillales</taxon>
        <taxon>Bacillaceae</taxon>
        <taxon>Aquibacillus</taxon>
    </lineage>
</organism>
<evidence type="ECO:0000313" key="1">
    <source>
        <dbReference type="EMBL" id="MRH44004.1"/>
    </source>
</evidence>